<keyword evidence="3" id="KW-1185">Reference proteome</keyword>
<dbReference type="Proteomes" id="UP001324287">
    <property type="component" value="Chromosome"/>
</dbReference>
<reference evidence="2 3" key="1">
    <citation type="submission" date="2023-12" db="EMBL/GenBank/DDBJ databases">
        <title>Blastococcus brunescens sp. nov., an actonobacterium isolated from sandstone collected in sahara desert.</title>
        <authorList>
            <person name="Gtari M."/>
            <person name="Ghodhbane F."/>
        </authorList>
    </citation>
    <scope>NUCLEOTIDE SEQUENCE [LARGE SCALE GENOMIC DNA]</scope>
    <source>
        <strain evidence="2 3">BMG 8361</strain>
    </source>
</reference>
<dbReference type="PROSITE" id="PS51257">
    <property type="entry name" value="PROKAR_LIPOPROTEIN"/>
    <property type="match status" value="1"/>
</dbReference>
<dbReference type="RefSeq" id="WP_324277688.1">
    <property type="nucleotide sequence ID" value="NZ_CP141261.1"/>
</dbReference>
<organism evidence="2 3">
    <name type="scientific">Blastococcus brunescens</name>
    <dbReference type="NCBI Taxonomy" id="1564165"/>
    <lineage>
        <taxon>Bacteria</taxon>
        <taxon>Bacillati</taxon>
        <taxon>Actinomycetota</taxon>
        <taxon>Actinomycetes</taxon>
        <taxon>Geodermatophilales</taxon>
        <taxon>Geodermatophilaceae</taxon>
        <taxon>Blastococcus</taxon>
    </lineage>
</organism>
<protein>
    <submittedName>
        <fullName evidence="2">Uncharacterized protein</fullName>
    </submittedName>
</protein>
<dbReference type="EMBL" id="CP141261">
    <property type="protein sequence ID" value="WRL66374.1"/>
    <property type="molecule type" value="Genomic_DNA"/>
</dbReference>
<accession>A0ABZ1B6K8</accession>
<proteinExistence type="predicted"/>
<name>A0ABZ1B6K8_9ACTN</name>
<evidence type="ECO:0000256" key="1">
    <source>
        <dbReference type="SAM" id="MobiDB-lite"/>
    </source>
</evidence>
<feature type="region of interest" description="Disordered" evidence="1">
    <location>
        <begin position="20"/>
        <end position="48"/>
    </location>
</feature>
<evidence type="ECO:0000313" key="2">
    <source>
        <dbReference type="EMBL" id="WRL66374.1"/>
    </source>
</evidence>
<gene>
    <name evidence="2" type="ORF">U6N30_13600</name>
</gene>
<evidence type="ECO:0000313" key="3">
    <source>
        <dbReference type="Proteomes" id="UP001324287"/>
    </source>
</evidence>
<sequence length="48" mass="5134">MRATLAALSAVLLLCGCGIDPQPRPEGSASRHRRPPRRDRAVTPGIRG</sequence>